<evidence type="ECO:0000313" key="2">
    <source>
        <dbReference type="EMBL" id="KAK0612246.1"/>
    </source>
</evidence>
<comment type="caution">
    <text evidence="2">The sequence shown here is derived from an EMBL/GenBank/DDBJ whole genome shotgun (WGS) entry which is preliminary data.</text>
</comment>
<sequence>MHFQTAFSLAITLLSASHAMASAVPVPRQETELTPPDFNIKIATDSFFACNCPNNCGHRAGSSCRYFSGPSNNSPVLKGKCVDREGGRFCIPQ</sequence>
<name>A0AA39TPB9_9PEZI</name>
<protein>
    <submittedName>
        <fullName evidence="2">Uncharacterized protein</fullName>
    </submittedName>
</protein>
<evidence type="ECO:0000313" key="3">
    <source>
        <dbReference type="Proteomes" id="UP001175000"/>
    </source>
</evidence>
<evidence type="ECO:0000256" key="1">
    <source>
        <dbReference type="SAM" id="SignalP"/>
    </source>
</evidence>
<dbReference type="AlphaFoldDB" id="A0AA39TPB9"/>
<dbReference type="EMBL" id="JAULSU010000007">
    <property type="protein sequence ID" value="KAK0612246.1"/>
    <property type="molecule type" value="Genomic_DNA"/>
</dbReference>
<gene>
    <name evidence="2" type="ORF">B0T14DRAFT_608157</name>
</gene>
<organism evidence="2 3">
    <name type="scientific">Immersiella caudata</name>
    <dbReference type="NCBI Taxonomy" id="314043"/>
    <lineage>
        <taxon>Eukaryota</taxon>
        <taxon>Fungi</taxon>
        <taxon>Dikarya</taxon>
        <taxon>Ascomycota</taxon>
        <taxon>Pezizomycotina</taxon>
        <taxon>Sordariomycetes</taxon>
        <taxon>Sordariomycetidae</taxon>
        <taxon>Sordariales</taxon>
        <taxon>Lasiosphaeriaceae</taxon>
        <taxon>Immersiella</taxon>
    </lineage>
</organism>
<accession>A0AA39TPB9</accession>
<dbReference type="Proteomes" id="UP001175000">
    <property type="component" value="Unassembled WGS sequence"/>
</dbReference>
<keyword evidence="1" id="KW-0732">Signal</keyword>
<proteinExistence type="predicted"/>
<feature type="signal peptide" evidence="1">
    <location>
        <begin position="1"/>
        <end position="23"/>
    </location>
</feature>
<reference evidence="2" key="1">
    <citation type="submission" date="2023-06" db="EMBL/GenBank/DDBJ databases">
        <title>Genome-scale phylogeny and comparative genomics of the fungal order Sordariales.</title>
        <authorList>
            <consortium name="Lawrence Berkeley National Laboratory"/>
            <person name="Hensen N."/>
            <person name="Bonometti L."/>
            <person name="Westerberg I."/>
            <person name="Brannstrom I.O."/>
            <person name="Guillou S."/>
            <person name="Cros-Aarteil S."/>
            <person name="Calhoun S."/>
            <person name="Haridas S."/>
            <person name="Kuo A."/>
            <person name="Mondo S."/>
            <person name="Pangilinan J."/>
            <person name="Riley R."/>
            <person name="Labutti K."/>
            <person name="Andreopoulos B."/>
            <person name="Lipzen A."/>
            <person name="Chen C."/>
            <person name="Yanf M."/>
            <person name="Daum C."/>
            <person name="Ng V."/>
            <person name="Clum A."/>
            <person name="Steindorff A."/>
            <person name="Ohm R."/>
            <person name="Martin F."/>
            <person name="Silar P."/>
            <person name="Natvig D."/>
            <person name="Lalanne C."/>
            <person name="Gautier V."/>
            <person name="Ament-Velasquez S.L."/>
            <person name="Kruys A."/>
            <person name="Hutchinson M.I."/>
            <person name="Powell A.J."/>
            <person name="Barry K."/>
            <person name="Miller A.N."/>
            <person name="Grigoriev I.V."/>
            <person name="Debuchy R."/>
            <person name="Gladieux P."/>
            <person name="Thoren M.H."/>
            <person name="Johannesson H."/>
        </authorList>
    </citation>
    <scope>NUCLEOTIDE SEQUENCE</scope>
    <source>
        <strain evidence="2">CBS 606.72</strain>
    </source>
</reference>
<feature type="chain" id="PRO_5041440505" evidence="1">
    <location>
        <begin position="24"/>
        <end position="93"/>
    </location>
</feature>
<keyword evidence="3" id="KW-1185">Reference proteome</keyword>